<name>A0A423K2W3_9PSED</name>
<dbReference type="OrthoDB" id="7888920at2"/>
<organism evidence="1 2">
    <name type="scientific">Pseudomonas frederiksbergensis</name>
    <dbReference type="NCBI Taxonomy" id="104087"/>
    <lineage>
        <taxon>Bacteria</taxon>
        <taxon>Pseudomonadati</taxon>
        <taxon>Pseudomonadota</taxon>
        <taxon>Gammaproteobacteria</taxon>
        <taxon>Pseudomonadales</taxon>
        <taxon>Pseudomonadaceae</taxon>
        <taxon>Pseudomonas</taxon>
    </lineage>
</organism>
<dbReference type="Gene3D" id="3.40.390.10">
    <property type="entry name" value="Collagenase (Catalytic Domain)"/>
    <property type="match status" value="1"/>
</dbReference>
<comment type="caution">
    <text evidence="1">The sequence shown here is derived from an EMBL/GenBank/DDBJ whole genome shotgun (WGS) entry which is preliminary data.</text>
</comment>
<proteinExistence type="predicted"/>
<dbReference type="EMBL" id="MOBP01000025">
    <property type="protein sequence ID" value="RON45724.1"/>
    <property type="molecule type" value="Genomic_DNA"/>
</dbReference>
<dbReference type="Proteomes" id="UP000283627">
    <property type="component" value="Unassembled WGS sequence"/>
</dbReference>
<protein>
    <recommendedName>
        <fullName evidence="3">Toxin</fullName>
    </recommendedName>
</protein>
<dbReference type="InterPro" id="IPR024079">
    <property type="entry name" value="MetalloPept_cat_dom_sf"/>
</dbReference>
<dbReference type="AlphaFoldDB" id="A0A423K2W3"/>
<evidence type="ECO:0000313" key="1">
    <source>
        <dbReference type="EMBL" id="RON45724.1"/>
    </source>
</evidence>
<evidence type="ECO:0008006" key="3">
    <source>
        <dbReference type="Google" id="ProtNLM"/>
    </source>
</evidence>
<evidence type="ECO:0000313" key="2">
    <source>
        <dbReference type="Proteomes" id="UP000283627"/>
    </source>
</evidence>
<dbReference type="RefSeq" id="WP_148053266.1">
    <property type="nucleotide sequence ID" value="NZ_MOBP01000025.1"/>
</dbReference>
<dbReference type="GO" id="GO:0008237">
    <property type="term" value="F:metallopeptidase activity"/>
    <property type="evidence" value="ECO:0007669"/>
    <property type="project" value="InterPro"/>
</dbReference>
<reference evidence="1 2" key="1">
    <citation type="submission" date="2016-10" db="EMBL/GenBank/DDBJ databases">
        <title>Comparative genome analysis of multiple Pseudomonas spp. focuses on biocontrol and plant growth promoting traits.</title>
        <authorList>
            <person name="Tao X.-Y."/>
            <person name="Taylor C.G."/>
        </authorList>
    </citation>
    <scope>NUCLEOTIDE SEQUENCE [LARGE SCALE GENOMIC DNA]</scope>
    <source>
        <strain evidence="1 2">39A2</strain>
    </source>
</reference>
<gene>
    <name evidence="1" type="ORF">BK665_29830</name>
</gene>
<sequence>MNNTSRRTVAERSLSRPINTSYKLLDPTSSNDSERQEVISRLKTLLAEDNTQSASSWTMPLISLERDSSLESSMVPGIELLKRMIKKDAFQRILSRQRLSEDALFQVAEAGRITALSANFSYDLTNRTKLDPELNDDLQILAEMAAELGGAVTLDDRVSLTQWLRFHEHAVPKTAEEIQRLITLLELRLPNSPLLGNYWDMLSVATDSPVSLGDTQRRQIRALTHDYTQGRGKLLDHLSQVALGWRITTLNPSNADEFLQTLASHFIATSWAEGYIKELQWYGASSDEPISDVYRQQVMLTAVLMDLHPSIGEEEPRNHVAGFNLYATEHVEHSFAAVRTALESHLVAKAGVSEQTAPLAAHLLLAGAAPEFLVKDVPQTLLLGTPQWVEFCRTVAMVEFNAPGSSRQMTYAHIRKLANIDWTNEALTTLNSVLAIDPMLDWALLNGIITLADVQNAHTAAIATATSAYEKHLGLLADVQTQLSTPFPTRRDIALRLLKVAAPDCDFVEDEILRKRSPHAPRPGFATSEPMSLVELLMANELGSREWNTADNSLYDIYPFINNETHRLKPEFDRLFNRVHTQFSEAMTSSFKLAFATLPPLDRQRLLQGQVTLFTVRPSVAVIPLPDNTFTLNPFKLVTRTVVELTQLGYKENQADKDAATGRYGVVIGAYFENKLYCYELFTLHGVCRENPALAELISHNDLLNQAPRTDFSGSANRYDSPSATYRLPTDIECYTHGVNPGIQPTSIGVIEKLAVLPAAHAPRQTRSYYHSFYNGEFNELAAFIQKHRPLATYDELLKECWGQTKLERLRAEFDGVVDTVLNVIVPFKSCIQDILSDDPDRRTEGWVSCTIEAAMTLLLVVGAVVKVVAIAAKTASVAAKAASMARVGVGLLNSVFNPLDGIPSLVRKGVKVLKLKKLGTNVLDNATFQLRKLTGSAQSYDLIEAAKRADTGLGTWRPLASSTDSLIVVATRHNDQWYALNRVGQPIGPKLKNFRFLNALRLPGLHKVMPAAYTRKLLQDALPIARTKVDDAIRVMTDVASDHDSGVALKLLMGDHSAEGRRKFLTALQDVKKDLAKITPNNYELDTYTKTDSLAALNPVAYKEWKNASDTEASRKKFMRIYSDNFNWQYRKEGFTPTVPADDLIHEVFHGAPDTLDHAYALTPVSGRIGNHQRLDVKRLMNLASGHFRDNDLKLLDKTQAFDNADSFAVTTSLLSQASSNHLLFLENIATLKKETERARGGYIGWEVLLSFNPV</sequence>
<accession>A0A423K2W3</accession>